<protein>
    <submittedName>
        <fullName evidence="1">Uncharacterized protein</fullName>
    </submittedName>
</protein>
<evidence type="ECO:0000313" key="2">
    <source>
        <dbReference type="Proteomes" id="UP001157502"/>
    </source>
</evidence>
<sequence length="260" mass="28488">MYRHGLYLLLHEEVHYSSQPGSGANEDSKELILRTVKYLLAEQDPKYIQDSQQDAHELLVNMLCLLRVEGSVLVELNPGYISPVSHLEFMMASVLSCNSCRRQSSTNVPTATVARPQRGSSSTPSLVSYQRNRPSPTRTIAVLSRPWNVLSVLLDRTKTAPSTVQEEPVTSSGHYQLTGVISHLGGHMLSGHYISDVLGANGKWLHCNDSMVSVTSQASVLRSRAQSAYLLFFAYSCQLGGQLGGSSYFLGEVSLGSQLQ</sequence>
<keyword evidence="2" id="KW-1185">Reference proteome</keyword>
<dbReference type="Proteomes" id="UP001157502">
    <property type="component" value="Chromosome 33"/>
</dbReference>
<name>A0ACC2F629_DALPE</name>
<comment type="caution">
    <text evidence="1">The sequence shown here is derived from an EMBL/GenBank/DDBJ whole genome shotgun (WGS) entry which is preliminary data.</text>
</comment>
<accession>A0ACC2F629</accession>
<gene>
    <name evidence="1" type="ORF">DPEC_G00332480</name>
</gene>
<dbReference type="EMBL" id="CM055760">
    <property type="protein sequence ID" value="KAJ7986830.1"/>
    <property type="molecule type" value="Genomic_DNA"/>
</dbReference>
<evidence type="ECO:0000313" key="1">
    <source>
        <dbReference type="EMBL" id="KAJ7986830.1"/>
    </source>
</evidence>
<reference evidence="1" key="1">
    <citation type="submission" date="2021-05" db="EMBL/GenBank/DDBJ databases">
        <authorList>
            <person name="Pan Q."/>
            <person name="Jouanno E."/>
            <person name="Zahm M."/>
            <person name="Klopp C."/>
            <person name="Cabau C."/>
            <person name="Louis A."/>
            <person name="Berthelot C."/>
            <person name="Parey E."/>
            <person name="Roest Crollius H."/>
            <person name="Montfort J."/>
            <person name="Robinson-Rechavi M."/>
            <person name="Bouchez O."/>
            <person name="Lampietro C."/>
            <person name="Lopez Roques C."/>
            <person name="Donnadieu C."/>
            <person name="Postlethwait J."/>
            <person name="Bobe J."/>
            <person name="Dillon D."/>
            <person name="Chandos A."/>
            <person name="von Hippel F."/>
            <person name="Guiguen Y."/>
        </authorList>
    </citation>
    <scope>NUCLEOTIDE SEQUENCE</scope>
    <source>
        <strain evidence="1">YG-Jan2019</strain>
    </source>
</reference>
<organism evidence="1 2">
    <name type="scientific">Dallia pectoralis</name>
    <name type="common">Alaska blackfish</name>
    <dbReference type="NCBI Taxonomy" id="75939"/>
    <lineage>
        <taxon>Eukaryota</taxon>
        <taxon>Metazoa</taxon>
        <taxon>Chordata</taxon>
        <taxon>Craniata</taxon>
        <taxon>Vertebrata</taxon>
        <taxon>Euteleostomi</taxon>
        <taxon>Actinopterygii</taxon>
        <taxon>Neopterygii</taxon>
        <taxon>Teleostei</taxon>
        <taxon>Protacanthopterygii</taxon>
        <taxon>Esociformes</taxon>
        <taxon>Umbridae</taxon>
        <taxon>Dallia</taxon>
    </lineage>
</organism>
<proteinExistence type="predicted"/>